<sequence>MVEVVSPESAHRDNTVKPGKYAAAGIPHYWLIEEHELKPVVHVYELDKVTSSYLPVGIFRDQLSRPVPFPITLDLTNLVRMR</sequence>
<dbReference type="InterPro" id="IPR012296">
    <property type="entry name" value="Nuclease_put_TT1808"/>
</dbReference>
<evidence type="ECO:0000313" key="2">
    <source>
        <dbReference type="EMBL" id="MBB4680166.1"/>
    </source>
</evidence>
<keyword evidence="2" id="KW-0378">Hydrolase</keyword>
<keyword evidence="3" id="KW-1185">Reference proteome</keyword>
<dbReference type="SUPFAM" id="SSF52980">
    <property type="entry name" value="Restriction endonuclease-like"/>
    <property type="match status" value="1"/>
</dbReference>
<gene>
    <name evidence="2" type="ORF">HNR67_006284</name>
</gene>
<dbReference type="Gene3D" id="3.90.1570.10">
    <property type="entry name" value="tt1808, chain A"/>
    <property type="match status" value="1"/>
</dbReference>
<proteinExistence type="predicted"/>
<name>A0A7W7FV92_9PSEU</name>
<dbReference type="CDD" id="cd06260">
    <property type="entry name" value="DUF820-like"/>
    <property type="match status" value="1"/>
</dbReference>
<dbReference type="AlphaFoldDB" id="A0A7W7FV92"/>
<comment type="caution">
    <text evidence="2">The sequence shown here is derived from an EMBL/GenBank/DDBJ whole genome shotgun (WGS) entry which is preliminary data.</text>
</comment>
<accession>A0A7W7FV92</accession>
<protein>
    <submittedName>
        <fullName evidence="2">Uma2 family endonuclease</fullName>
    </submittedName>
</protein>
<feature type="domain" description="Putative restriction endonuclease" evidence="1">
    <location>
        <begin position="1"/>
        <end position="75"/>
    </location>
</feature>
<dbReference type="InterPro" id="IPR008538">
    <property type="entry name" value="Uma2"/>
</dbReference>
<keyword evidence="2" id="KW-0540">Nuclease</keyword>
<organism evidence="2 3">
    <name type="scientific">Crossiella cryophila</name>
    <dbReference type="NCBI Taxonomy" id="43355"/>
    <lineage>
        <taxon>Bacteria</taxon>
        <taxon>Bacillati</taxon>
        <taxon>Actinomycetota</taxon>
        <taxon>Actinomycetes</taxon>
        <taxon>Pseudonocardiales</taxon>
        <taxon>Pseudonocardiaceae</taxon>
        <taxon>Crossiella</taxon>
    </lineage>
</organism>
<dbReference type="InterPro" id="IPR011335">
    <property type="entry name" value="Restrct_endonuc-II-like"/>
</dbReference>
<reference evidence="2 3" key="1">
    <citation type="submission" date="2020-08" db="EMBL/GenBank/DDBJ databases">
        <title>Sequencing the genomes of 1000 actinobacteria strains.</title>
        <authorList>
            <person name="Klenk H.-P."/>
        </authorList>
    </citation>
    <scope>NUCLEOTIDE SEQUENCE [LARGE SCALE GENOMIC DNA]</scope>
    <source>
        <strain evidence="2 3">DSM 44230</strain>
    </source>
</reference>
<evidence type="ECO:0000259" key="1">
    <source>
        <dbReference type="Pfam" id="PF05685"/>
    </source>
</evidence>
<dbReference type="EMBL" id="JACHMH010000001">
    <property type="protein sequence ID" value="MBB4680166.1"/>
    <property type="molecule type" value="Genomic_DNA"/>
</dbReference>
<dbReference type="GO" id="GO:0004519">
    <property type="term" value="F:endonuclease activity"/>
    <property type="evidence" value="ECO:0007669"/>
    <property type="project" value="UniProtKB-KW"/>
</dbReference>
<dbReference type="Proteomes" id="UP000533598">
    <property type="component" value="Unassembled WGS sequence"/>
</dbReference>
<evidence type="ECO:0000313" key="3">
    <source>
        <dbReference type="Proteomes" id="UP000533598"/>
    </source>
</evidence>
<keyword evidence="2" id="KW-0255">Endonuclease</keyword>
<dbReference type="Pfam" id="PF05685">
    <property type="entry name" value="Uma2"/>
    <property type="match status" value="1"/>
</dbReference>